<dbReference type="InterPro" id="IPR011688">
    <property type="entry name" value="PVL_Orf50"/>
</dbReference>
<dbReference type="Pfam" id="PF07768">
    <property type="entry name" value="PVL_ORF50"/>
    <property type="match status" value="1"/>
</dbReference>
<dbReference type="AlphaFoldDB" id="A0AB38PI15"/>
<protein>
    <recommendedName>
        <fullName evidence="4">DNA-binding protein</fullName>
    </recommendedName>
</protein>
<evidence type="ECO:0008006" key="4">
    <source>
        <dbReference type="Google" id="ProtNLM"/>
    </source>
</evidence>
<accession>A0AB38PI15</accession>
<evidence type="ECO:0000313" key="2">
    <source>
        <dbReference type="EMBL" id="TRL79268.1"/>
    </source>
</evidence>
<organism evidence="2 3">
    <name type="scientific">Staphylococcus haemolyticus</name>
    <dbReference type="NCBI Taxonomy" id="1283"/>
    <lineage>
        <taxon>Bacteria</taxon>
        <taxon>Bacillati</taxon>
        <taxon>Bacillota</taxon>
        <taxon>Bacilli</taxon>
        <taxon>Bacillales</taxon>
        <taxon>Staphylococcaceae</taxon>
        <taxon>Staphylococcus</taxon>
    </lineage>
</organism>
<reference evidence="2 3" key="1">
    <citation type="submission" date="2019-07" db="EMBL/GenBank/DDBJ databases">
        <title>Genome Sequencing and Assembly of Staphylococcus haemolyticus SDA2.</title>
        <authorList>
            <person name="Emmons C.B."/>
            <person name="Park C."/>
            <person name="Sevigny J.L."/>
            <person name="Andam C."/>
        </authorList>
    </citation>
    <scope>NUCLEOTIDE SEQUENCE [LARGE SCALE GENOMIC DNA]</scope>
    <source>
        <strain evidence="2 3">SDA2</strain>
    </source>
</reference>
<gene>
    <name evidence="2" type="ORF">FNL11_01975</name>
</gene>
<name>A0AB38PI15_STAHA</name>
<keyword evidence="1" id="KW-0175">Coiled coil</keyword>
<dbReference type="EMBL" id="VJMP01000001">
    <property type="protein sequence ID" value="TRL79268.1"/>
    <property type="molecule type" value="Genomic_DNA"/>
</dbReference>
<evidence type="ECO:0000313" key="3">
    <source>
        <dbReference type="Proteomes" id="UP000316594"/>
    </source>
</evidence>
<dbReference type="Proteomes" id="UP000316594">
    <property type="component" value="Unassembled WGS sequence"/>
</dbReference>
<comment type="caution">
    <text evidence="2">The sequence shown here is derived from an EMBL/GenBank/DDBJ whole genome shotgun (WGS) entry which is preliminary data.</text>
</comment>
<sequence length="113" mass="13759">MQCAGKRLEFTDDEITRMQELNITRATITARVKNGWPRYYIINQPKEMSREEYDKLLEIKKLAEKNRKKREIKKQQLLLKEMKAKEHLQKYPQKVKASKYYYNLLNYALKAFR</sequence>
<evidence type="ECO:0000256" key="1">
    <source>
        <dbReference type="SAM" id="Coils"/>
    </source>
</evidence>
<feature type="coiled-coil region" evidence="1">
    <location>
        <begin position="46"/>
        <end position="85"/>
    </location>
</feature>
<proteinExistence type="predicted"/>